<gene>
    <name evidence="7" type="primary">camA</name>
    <name evidence="7" type="ORF">MPC4_170108</name>
</gene>
<dbReference type="Gene3D" id="3.50.50.60">
    <property type="entry name" value="FAD/NAD(P)-binding domain"/>
    <property type="match status" value="2"/>
</dbReference>
<dbReference type="GO" id="GO:0016651">
    <property type="term" value="F:oxidoreductase activity, acting on NAD(P)H"/>
    <property type="evidence" value="ECO:0007669"/>
    <property type="project" value="TreeGrafter"/>
</dbReference>
<keyword evidence="2" id="KW-0285">Flavoprotein</keyword>
<evidence type="ECO:0000256" key="4">
    <source>
        <dbReference type="ARBA" id="ARBA00023002"/>
    </source>
</evidence>
<evidence type="ECO:0000256" key="2">
    <source>
        <dbReference type="ARBA" id="ARBA00022630"/>
    </source>
</evidence>
<evidence type="ECO:0000256" key="3">
    <source>
        <dbReference type="ARBA" id="ARBA00022827"/>
    </source>
</evidence>
<feature type="domain" description="FAD/NAD(P)-binding" evidence="5">
    <location>
        <begin position="12"/>
        <end position="313"/>
    </location>
</feature>
<reference evidence="7 8" key="1">
    <citation type="submission" date="2019-05" db="EMBL/GenBank/DDBJ databases">
        <authorList>
            <person name="Farhan Ul Haque M."/>
        </authorList>
    </citation>
    <scope>NUCLEOTIDE SEQUENCE [LARGE SCALE GENOMIC DNA]</scope>
    <source>
        <strain evidence="7">2</strain>
    </source>
</reference>
<dbReference type="EC" id="1.18.1.5" evidence="7"/>
<accession>A0A8B6M3F3</accession>
<dbReference type="AlphaFoldDB" id="A0A8B6M3F3"/>
<dbReference type="Pfam" id="PF07992">
    <property type="entry name" value="Pyr_redox_2"/>
    <property type="match status" value="1"/>
</dbReference>
<keyword evidence="8" id="KW-1185">Reference proteome</keyword>
<dbReference type="InterPro" id="IPR036188">
    <property type="entry name" value="FAD/NAD-bd_sf"/>
</dbReference>
<feature type="domain" description="Reductase C-terminal" evidence="6">
    <location>
        <begin position="332"/>
        <end position="415"/>
    </location>
</feature>
<organism evidence="7 8">
    <name type="scientific">Methylocella tundrae</name>
    <dbReference type="NCBI Taxonomy" id="227605"/>
    <lineage>
        <taxon>Bacteria</taxon>
        <taxon>Pseudomonadati</taxon>
        <taxon>Pseudomonadota</taxon>
        <taxon>Alphaproteobacteria</taxon>
        <taxon>Hyphomicrobiales</taxon>
        <taxon>Beijerinckiaceae</taxon>
        <taxon>Methylocella</taxon>
    </lineage>
</organism>
<dbReference type="EMBL" id="CABFMQ020000073">
    <property type="protein sequence ID" value="VTZ49577.1"/>
    <property type="molecule type" value="Genomic_DNA"/>
</dbReference>
<sequence length="423" mass="44577">MSQATDIDAGSTVAIIGGGQAGAEAATLLRQNGHKGRIILFGEEKHLPYMRPPLSKAYLAGEIGADALIYKAPVAYEKAGVELRLGERVAGIDREARRLRLESGESVAYDKLVIAAGGRARELSVPGAKLRNIFYLRTIADVELLQPQLQPGRRLVIVGGGYVGLEFAAVAIKRGLRVTVLEGAPRVLARVTAPEVSAFYERFHRAAGVEIRTGVAVSGFTPGPDGENVGAVQCGDGLSVAADFVLVGIGLVPNTELAEEAGLVIDGGILVDDVSRTSDPDIFAIGDCAVHARHGFLQRKMRLESVPNALEQARTVAAVIAGKPAPAATAPWFWSDQYDLKLQMAGISEGYDELAIRGSTEGSSFIAFYLKDGRVIAADAINRPAEFMASKRLIADRAKVSAKDLADDSVPLKSLIAAAAAAA</sequence>
<dbReference type="Gene3D" id="3.30.390.30">
    <property type="match status" value="1"/>
</dbReference>
<dbReference type="PRINTS" id="PR00368">
    <property type="entry name" value="FADPNR"/>
</dbReference>
<comment type="cofactor">
    <cofactor evidence="1">
        <name>FAD</name>
        <dbReference type="ChEBI" id="CHEBI:57692"/>
    </cofactor>
</comment>
<comment type="caution">
    <text evidence="7">The sequence shown here is derived from an EMBL/GenBank/DDBJ whole genome shotgun (WGS) entry which is preliminary data.</text>
</comment>
<evidence type="ECO:0000259" key="5">
    <source>
        <dbReference type="Pfam" id="PF07992"/>
    </source>
</evidence>
<protein>
    <submittedName>
        <fullName evidence="7">Putidaredoxin reductase CamA</fullName>
        <ecNumber evidence="7">1.18.1.5</ecNumber>
    </submittedName>
</protein>
<evidence type="ECO:0000313" key="7">
    <source>
        <dbReference type="EMBL" id="VTZ49577.1"/>
    </source>
</evidence>
<dbReference type="Pfam" id="PF14759">
    <property type="entry name" value="Reductase_C"/>
    <property type="match status" value="1"/>
</dbReference>
<dbReference type="InterPro" id="IPR016156">
    <property type="entry name" value="FAD/NAD-linked_Rdtase_dimer_sf"/>
</dbReference>
<keyword evidence="3" id="KW-0274">FAD</keyword>
<dbReference type="GO" id="GO:0005737">
    <property type="term" value="C:cytoplasm"/>
    <property type="evidence" value="ECO:0007669"/>
    <property type="project" value="TreeGrafter"/>
</dbReference>
<evidence type="ECO:0000313" key="8">
    <source>
        <dbReference type="Proteomes" id="UP000485880"/>
    </source>
</evidence>
<dbReference type="InterPro" id="IPR028202">
    <property type="entry name" value="Reductase_C"/>
</dbReference>
<dbReference type="Proteomes" id="UP000485880">
    <property type="component" value="Unassembled WGS sequence"/>
</dbReference>
<evidence type="ECO:0000256" key="1">
    <source>
        <dbReference type="ARBA" id="ARBA00001974"/>
    </source>
</evidence>
<proteinExistence type="predicted"/>
<dbReference type="InterPro" id="IPR023753">
    <property type="entry name" value="FAD/NAD-binding_dom"/>
</dbReference>
<dbReference type="InterPro" id="IPR050446">
    <property type="entry name" value="FAD-oxidoreductase/Apoptosis"/>
</dbReference>
<dbReference type="RefSeq" id="WP_174511866.1">
    <property type="nucleotide sequence ID" value="NZ_CABFMQ020000073.1"/>
</dbReference>
<name>A0A8B6M3F3_METTU</name>
<evidence type="ECO:0000259" key="6">
    <source>
        <dbReference type="Pfam" id="PF14759"/>
    </source>
</evidence>
<dbReference type="PRINTS" id="PR00411">
    <property type="entry name" value="PNDRDTASEI"/>
</dbReference>
<dbReference type="PANTHER" id="PTHR43557">
    <property type="entry name" value="APOPTOSIS-INDUCING FACTOR 1"/>
    <property type="match status" value="1"/>
</dbReference>
<keyword evidence="4 7" id="KW-0560">Oxidoreductase</keyword>
<dbReference type="SUPFAM" id="SSF51905">
    <property type="entry name" value="FAD/NAD(P)-binding domain"/>
    <property type="match status" value="2"/>
</dbReference>
<dbReference type="PANTHER" id="PTHR43557:SF2">
    <property type="entry name" value="RIESKE DOMAIN-CONTAINING PROTEIN-RELATED"/>
    <property type="match status" value="1"/>
</dbReference>
<dbReference type="SUPFAM" id="SSF55424">
    <property type="entry name" value="FAD/NAD-linked reductases, dimerisation (C-terminal) domain"/>
    <property type="match status" value="1"/>
</dbReference>